<comment type="catalytic activity">
    <reaction evidence="1">
        <text>ATP + protein L-histidine = ADP + protein N-phospho-L-histidine.</text>
        <dbReference type="EC" id="2.7.13.3"/>
    </reaction>
</comment>
<dbReference type="Pfam" id="PF02518">
    <property type="entry name" value="HATPase_c"/>
    <property type="match status" value="1"/>
</dbReference>
<accession>A0ABP2I304</accession>
<dbReference type="SUPFAM" id="SSF55874">
    <property type="entry name" value="ATPase domain of HSP90 chaperone/DNA topoisomerase II/histidine kinase"/>
    <property type="match status" value="1"/>
</dbReference>
<feature type="domain" description="Histidine kinase" evidence="15">
    <location>
        <begin position="247"/>
        <end position="457"/>
    </location>
</feature>
<dbReference type="CDD" id="cd00082">
    <property type="entry name" value="HisKA"/>
    <property type="match status" value="1"/>
</dbReference>
<keyword evidence="7 14" id="KW-0812">Transmembrane</keyword>
<comment type="subcellular location">
    <subcellularLocation>
        <location evidence="2">Cell membrane</location>
        <topology evidence="2">Multi-pass membrane protein</topology>
    </subcellularLocation>
</comment>
<dbReference type="RefSeq" id="WP_006784395.1">
    <property type="nucleotide sequence ID" value="NZ_ADMN01000056.1"/>
</dbReference>
<dbReference type="Pfam" id="PF00512">
    <property type="entry name" value="HisKA"/>
    <property type="match status" value="1"/>
</dbReference>
<keyword evidence="8" id="KW-0547">Nucleotide-binding</keyword>
<keyword evidence="9 16" id="KW-0418">Kinase</keyword>
<dbReference type="InterPro" id="IPR005467">
    <property type="entry name" value="His_kinase_dom"/>
</dbReference>
<dbReference type="PANTHER" id="PTHR45528:SF1">
    <property type="entry name" value="SENSOR HISTIDINE KINASE CPXA"/>
    <property type="match status" value="1"/>
</dbReference>
<evidence type="ECO:0000256" key="9">
    <source>
        <dbReference type="ARBA" id="ARBA00022777"/>
    </source>
</evidence>
<dbReference type="InterPro" id="IPR036097">
    <property type="entry name" value="HisK_dim/P_sf"/>
</dbReference>
<dbReference type="EC" id="2.7.13.3" evidence="3"/>
<evidence type="ECO:0000256" key="14">
    <source>
        <dbReference type="SAM" id="Phobius"/>
    </source>
</evidence>
<reference evidence="16 17" key="1">
    <citation type="journal article" date="2011" name="J. Bacteriol.">
        <title>Draft Genome Sequence of Turicibacter sanguinis PC909, Isolated from Human Feces.</title>
        <authorList>
            <person name="Cuiv P.O."/>
            <person name="Klaassens E.S."/>
            <person name="Durkin A.S."/>
            <person name="Harkins D.M."/>
            <person name="Foster L."/>
            <person name="McCorrison J."/>
            <person name="Torralba M."/>
            <person name="Nelson K.E."/>
            <person name="Morrison M."/>
        </authorList>
    </citation>
    <scope>NUCLEOTIDE SEQUENCE [LARGE SCALE GENOMIC DNA]</scope>
    <source>
        <strain evidence="16 17">PC909</strain>
    </source>
</reference>
<gene>
    <name evidence="16" type="ORF">CUW_0444</name>
</gene>
<evidence type="ECO:0000256" key="12">
    <source>
        <dbReference type="ARBA" id="ARBA00023012"/>
    </source>
</evidence>
<keyword evidence="17" id="KW-1185">Reference proteome</keyword>
<keyword evidence="12" id="KW-0902">Two-component regulatory system</keyword>
<evidence type="ECO:0000256" key="10">
    <source>
        <dbReference type="ARBA" id="ARBA00022840"/>
    </source>
</evidence>
<evidence type="ECO:0000259" key="15">
    <source>
        <dbReference type="PROSITE" id="PS50109"/>
    </source>
</evidence>
<dbReference type="InterPro" id="IPR036890">
    <property type="entry name" value="HATPase_C_sf"/>
</dbReference>
<evidence type="ECO:0000256" key="4">
    <source>
        <dbReference type="ARBA" id="ARBA00022475"/>
    </source>
</evidence>
<evidence type="ECO:0000313" key="17">
    <source>
        <dbReference type="Proteomes" id="UP000002938"/>
    </source>
</evidence>
<dbReference type="CDD" id="cd00075">
    <property type="entry name" value="HATPase"/>
    <property type="match status" value="1"/>
</dbReference>
<protein>
    <recommendedName>
        <fullName evidence="3">histidine kinase</fullName>
        <ecNumber evidence="3">2.7.13.3</ecNumber>
    </recommendedName>
</protein>
<dbReference type="InterPro" id="IPR050398">
    <property type="entry name" value="HssS/ArlS-like"/>
</dbReference>
<keyword evidence="13 14" id="KW-0472">Membrane</keyword>
<dbReference type="InterPro" id="IPR004358">
    <property type="entry name" value="Sig_transdc_His_kin-like_C"/>
</dbReference>
<dbReference type="SMART" id="SM00388">
    <property type="entry name" value="HisKA"/>
    <property type="match status" value="1"/>
</dbReference>
<dbReference type="InterPro" id="IPR003594">
    <property type="entry name" value="HATPase_dom"/>
</dbReference>
<sequence>MKKKLTLHFFLTLCIALITLAIVNIGLVTFRSYHFKAHSDEYQYGEHYINQFVEQFANYITEDLTITEEGKKLLDESHVSLQIINEQKQEVYAYQLPDNIPSVYTNKQLIDLYQTNESSTIFINDIQLNESHLTYLLFFPLDLVRRYTLHYNTEEMMMTHNILLMLIVNCLIALFISYISTRYLVKPLNDIIQNIVSLSKGHYLKPNQKPSLYREVEDRITDLSQQLQVAQYERQQMDTVREEWIANISHDIKTPLTSIRGNAEIMADMSYEMDLISRQKSAQTIIEKSDYIKNLVDDLNLSTRLKNKEFILNKKQVNLVSLLRHVIIEIMNDPKYENYNIQFSYDNEYIPLMLDELLMRRVFTNLMMNAITHNEESVLISIDIKDHTITLKDNGVGVCEEDLLHIFKRYYRGTNTKKPNVGSGLGLAIAYDIVKLHEGIISASSTRGNGLTITITL</sequence>
<evidence type="ECO:0000256" key="1">
    <source>
        <dbReference type="ARBA" id="ARBA00000085"/>
    </source>
</evidence>
<name>A0ABP2I304_9FIRM</name>
<feature type="transmembrane region" description="Helical" evidence="14">
    <location>
        <begin position="6"/>
        <end position="30"/>
    </location>
</feature>
<dbReference type="SMART" id="SM00387">
    <property type="entry name" value="HATPase_c"/>
    <property type="match status" value="1"/>
</dbReference>
<evidence type="ECO:0000256" key="5">
    <source>
        <dbReference type="ARBA" id="ARBA00022553"/>
    </source>
</evidence>
<dbReference type="SUPFAM" id="SSF47384">
    <property type="entry name" value="Homodimeric domain of signal transducing histidine kinase"/>
    <property type="match status" value="1"/>
</dbReference>
<feature type="transmembrane region" description="Helical" evidence="14">
    <location>
        <begin position="162"/>
        <end position="185"/>
    </location>
</feature>
<dbReference type="GO" id="GO:0016301">
    <property type="term" value="F:kinase activity"/>
    <property type="evidence" value="ECO:0007669"/>
    <property type="project" value="UniProtKB-KW"/>
</dbReference>
<proteinExistence type="predicted"/>
<keyword evidence="5" id="KW-0597">Phosphoprotein</keyword>
<dbReference type="InterPro" id="IPR003661">
    <property type="entry name" value="HisK_dim/P_dom"/>
</dbReference>
<evidence type="ECO:0000256" key="3">
    <source>
        <dbReference type="ARBA" id="ARBA00012438"/>
    </source>
</evidence>
<keyword evidence="6" id="KW-0808">Transferase</keyword>
<evidence type="ECO:0000256" key="2">
    <source>
        <dbReference type="ARBA" id="ARBA00004651"/>
    </source>
</evidence>
<keyword evidence="4" id="KW-1003">Cell membrane</keyword>
<dbReference type="Proteomes" id="UP000002938">
    <property type="component" value="Unassembled WGS sequence"/>
</dbReference>
<dbReference type="Gene3D" id="1.10.287.130">
    <property type="match status" value="1"/>
</dbReference>
<evidence type="ECO:0000256" key="13">
    <source>
        <dbReference type="ARBA" id="ARBA00023136"/>
    </source>
</evidence>
<dbReference type="PANTHER" id="PTHR45528">
    <property type="entry name" value="SENSOR HISTIDINE KINASE CPXA"/>
    <property type="match status" value="1"/>
</dbReference>
<evidence type="ECO:0000256" key="7">
    <source>
        <dbReference type="ARBA" id="ARBA00022692"/>
    </source>
</evidence>
<keyword evidence="11 14" id="KW-1133">Transmembrane helix</keyword>
<organism evidence="16 17">
    <name type="scientific">Turicibacter sanguinis PC909</name>
    <dbReference type="NCBI Taxonomy" id="702450"/>
    <lineage>
        <taxon>Bacteria</taxon>
        <taxon>Bacillati</taxon>
        <taxon>Bacillota</taxon>
        <taxon>Erysipelotrichia</taxon>
        <taxon>Erysipelotrichales</taxon>
        <taxon>Turicibacteraceae</taxon>
        <taxon>Turicibacter</taxon>
    </lineage>
</organism>
<keyword evidence="10" id="KW-0067">ATP-binding</keyword>
<evidence type="ECO:0000313" key="16">
    <source>
        <dbReference type="EMBL" id="EFF64137.1"/>
    </source>
</evidence>
<dbReference type="PRINTS" id="PR00344">
    <property type="entry name" value="BCTRLSENSOR"/>
</dbReference>
<evidence type="ECO:0000256" key="6">
    <source>
        <dbReference type="ARBA" id="ARBA00022679"/>
    </source>
</evidence>
<dbReference type="Gene3D" id="3.30.565.10">
    <property type="entry name" value="Histidine kinase-like ATPase, C-terminal domain"/>
    <property type="match status" value="1"/>
</dbReference>
<evidence type="ECO:0000256" key="8">
    <source>
        <dbReference type="ARBA" id="ARBA00022741"/>
    </source>
</evidence>
<dbReference type="PROSITE" id="PS50109">
    <property type="entry name" value="HIS_KIN"/>
    <property type="match status" value="1"/>
</dbReference>
<dbReference type="EMBL" id="ADMN01000056">
    <property type="protein sequence ID" value="EFF64137.1"/>
    <property type="molecule type" value="Genomic_DNA"/>
</dbReference>
<evidence type="ECO:0000256" key="11">
    <source>
        <dbReference type="ARBA" id="ARBA00022989"/>
    </source>
</evidence>
<comment type="caution">
    <text evidence="16">The sequence shown here is derived from an EMBL/GenBank/DDBJ whole genome shotgun (WGS) entry which is preliminary data.</text>
</comment>